<comment type="caution">
    <text evidence="7">The sequence shown here is derived from an EMBL/GenBank/DDBJ whole genome shotgun (WGS) entry which is preliminary data.</text>
</comment>
<name>A0A507FNW5_9FUNG</name>
<dbReference type="GO" id="GO:0005737">
    <property type="term" value="C:cytoplasm"/>
    <property type="evidence" value="ECO:0007669"/>
    <property type="project" value="TreeGrafter"/>
</dbReference>
<evidence type="ECO:0000313" key="7">
    <source>
        <dbReference type="EMBL" id="TPX77158.1"/>
    </source>
</evidence>
<sequence length="524" mass="57393">MASQEGPSKEQKYDRQLRLWQAHGQRALENANILVVNACATATETLKNLVLPGIGSFTILDDKVADGADVGNNFFLDHTAIGQSRGKYATELLRELNPDVDGFHVDESPSRVIASEPSFFDKFTLVIATQLSEADVKALAAICWERGIPFLHVRSYGFVGYLRLAVKEHAIVETHPESILDLRLDCPFKELTEYADSFNLSTLENTDFAHVPYVVILLQALQAWRASNGKLPSTTPERNAFKAMVKSMERPGVEDENFQEAMKSVFRACSATVIPGNVASILNEAKAMTITPETSSFWILACATAEFAESEKSLPLAGVVPDMKSDTESFVKLQTIYRDRSHQDAARVHAIAASLAAASGATAPSMDETARFCKNARLLKVIRTSSIESELSEPCPKASEIGQMAQDLDSCIPFYLLLRGVDAFYAEHMRYPGYHLEEVETDIGLLKKSCAGVLTRMGLAVSTLTDDLIHETVRAGASELHTMASFMGGVCSQEVIKLITSQYVPLNNTFLYNGIKSVGGSFDL</sequence>
<dbReference type="Gene3D" id="3.40.50.720">
    <property type="entry name" value="NAD(P)-binding Rossmann-like Domain"/>
    <property type="match status" value="2"/>
</dbReference>
<evidence type="ECO:0000259" key="6">
    <source>
        <dbReference type="Pfam" id="PF00899"/>
    </source>
</evidence>
<evidence type="ECO:0000256" key="3">
    <source>
        <dbReference type="ARBA" id="ARBA00015407"/>
    </source>
</evidence>
<evidence type="ECO:0000256" key="4">
    <source>
        <dbReference type="ARBA" id="ARBA00022786"/>
    </source>
</evidence>
<evidence type="ECO:0000313" key="8">
    <source>
        <dbReference type="Proteomes" id="UP000320333"/>
    </source>
</evidence>
<dbReference type="GO" id="GO:0019781">
    <property type="term" value="F:NEDD8 activating enzyme activity"/>
    <property type="evidence" value="ECO:0007669"/>
    <property type="project" value="UniProtKB-UniRule"/>
</dbReference>
<dbReference type="InterPro" id="IPR035985">
    <property type="entry name" value="Ubiquitin-activating_enz"/>
</dbReference>
<dbReference type="EMBL" id="QEAP01000027">
    <property type="protein sequence ID" value="TPX77158.1"/>
    <property type="molecule type" value="Genomic_DNA"/>
</dbReference>
<dbReference type="AlphaFoldDB" id="A0A507FNW5"/>
<dbReference type="PANTHER" id="PTHR10953">
    <property type="entry name" value="UBIQUITIN-ACTIVATING ENZYME E1"/>
    <property type="match status" value="1"/>
</dbReference>
<dbReference type="SUPFAM" id="SSF69572">
    <property type="entry name" value="Activating enzymes of the ubiquitin-like proteins"/>
    <property type="match status" value="1"/>
</dbReference>
<keyword evidence="8" id="KW-1185">Reference proteome</keyword>
<dbReference type="InterPro" id="IPR000594">
    <property type="entry name" value="ThiF_NAD_FAD-bd"/>
</dbReference>
<dbReference type="PIRSF" id="PIRSF039099">
    <property type="entry name" value="APP-BP1"/>
    <property type="match status" value="1"/>
</dbReference>
<accession>A0A507FNW5</accession>
<dbReference type="InterPro" id="IPR045886">
    <property type="entry name" value="ThiF/MoeB/HesA"/>
</dbReference>
<dbReference type="Proteomes" id="UP000320333">
    <property type="component" value="Unassembled WGS sequence"/>
</dbReference>
<comment type="pathway">
    <text evidence="1 5">Protein modification; protein neddylation.</text>
</comment>
<comment type="similarity">
    <text evidence="2 5">Belongs to the ubiquitin-activating E1 family. ULA1 subfamily.</text>
</comment>
<dbReference type="InterPro" id="IPR030667">
    <property type="entry name" value="APP-BP1"/>
</dbReference>
<reference evidence="7 8" key="1">
    <citation type="journal article" date="2019" name="Sci. Rep.">
        <title>Comparative genomics of chytrid fungi reveal insights into the obligate biotrophic and pathogenic lifestyle of Synchytrium endobioticum.</title>
        <authorList>
            <person name="van de Vossenberg B.T.L.H."/>
            <person name="Warris S."/>
            <person name="Nguyen H.D.T."/>
            <person name="van Gent-Pelzer M.P.E."/>
            <person name="Joly D.L."/>
            <person name="van de Geest H.C."/>
            <person name="Bonants P.J.M."/>
            <person name="Smith D.S."/>
            <person name="Levesque C.A."/>
            <person name="van der Lee T.A.J."/>
        </authorList>
    </citation>
    <scope>NUCLEOTIDE SEQUENCE [LARGE SCALE GENOMIC DNA]</scope>
    <source>
        <strain evidence="7 8">CBS 675.73</strain>
    </source>
</reference>
<proteinExistence type="inferred from homology"/>
<dbReference type="UniPathway" id="UPA00885"/>
<gene>
    <name evidence="7" type="ORF">CcCBS67573_g01562</name>
</gene>
<protein>
    <recommendedName>
        <fullName evidence="3 5">NEDD8-activating enzyme E1 regulatory subunit</fullName>
    </recommendedName>
</protein>
<comment type="function">
    <text evidence="5">Regulatory subunit of the dimeric UBA3-ULA1 E1 enzyme.</text>
</comment>
<dbReference type="OrthoDB" id="1708823at2759"/>
<feature type="domain" description="THIF-type NAD/FAD binding fold" evidence="6">
    <location>
        <begin position="13"/>
        <end position="512"/>
    </location>
</feature>
<dbReference type="PANTHER" id="PTHR10953:SF29">
    <property type="entry name" value="NEDD8-ACTIVATING ENZYME E1 REGULATORY SUBUNIT"/>
    <property type="match status" value="1"/>
</dbReference>
<dbReference type="STRING" id="246404.A0A507FNW5"/>
<organism evidence="7 8">
    <name type="scientific">Chytriomyces confervae</name>
    <dbReference type="NCBI Taxonomy" id="246404"/>
    <lineage>
        <taxon>Eukaryota</taxon>
        <taxon>Fungi</taxon>
        <taxon>Fungi incertae sedis</taxon>
        <taxon>Chytridiomycota</taxon>
        <taxon>Chytridiomycota incertae sedis</taxon>
        <taxon>Chytridiomycetes</taxon>
        <taxon>Chytridiales</taxon>
        <taxon>Chytriomycetaceae</taxon>
        <taxon>Chytriomyces</taxon>
    </lineage>
</organism>
<evidence type="ECO:0000256" key="2">
    <source>
        <dbReference type="ARBA" id="ARBA00006868"/>
    </source>
</evidence>
<evidence type="ECO:0000256" key="1">
    <source>
        <dbReference type="ARBA" id="ARBA00005032"/>
    </source>
</evidence>
<dbReference type="FunFam" id="3.40.50.720:FF:000475">
    <property type="entry name" value="NEDD8-activating enzyme E1 regulatory subunit"/>
    <property type="match status" value="1"/>
</dbReference>
<evidence type="ECO:0000256" key="5">
    <source>
        <dbReference type="PIRNR" id="PIRNR039099"/>
    </source>
</evidence>
<dbReference type="GO" id="GO:0045116">
    <property type="term" value="P:protein neddylation"/>
    <property type="evidence" value="ECO:0007669"/>
    <property type="project" value="UniProtKB-UniRule"/>
</dbReference>
<dbReference type="Pfam" id="PF00899">
    <property type="entry name" value="ThiF"/>
    <property type="match status" value="1"/>
</dbReference>
<keyword evidence="4 5" id="KW-0833">Ubl conjugation pathway</keyword>